<organism evidence="5">
    <name type="scientific">freshwater metagenome</name>
    <dbReference type="NCBI Taxonomy" id="449393"/>
    <lineage>
        <taxon>unclassified sequences</taxon>
        <taxon>metagenomes</taxon>
        <taxon>ecological metagenomes</taxon>
    </lineage>
</organism>
<evidence type="ECO:0000313" key="5">
    <source>
        <dbReference type="EMBL" id="CAB5029697.1"/>
    </source>
</evidence>
<dbReference type="Pfam" id="PF01546">
    <property type="entry name" value="Peptidase_M20"/>
    <property type="match status" value="1"/>
</dbReference>
<dbReference type="SUPFAM" id="SSF55031">
    <property type="entry name" value="Bacterial exopeptidase dimerisation domain"/>
    <property type="match status" value="1"/>
</dbReference>
<dbReference type="GO" id="GO:0016813">
    <property type="term" value="F:hydrolase activity, acting on carbon-nitrogen (but not peptide) bonds, in linear amidines"/>
    <property type="evidence" value="ECO:0007669"/>
    <property type="project" value="InterPro"/>
</dbReference>
<dbReference type="PANTHER" id="PTHR32494">
    <property type="entry name" value="ALLANTOATE DEIMINASE-RELATED"/>
    <property type="match status" value="1"/>
</dbReference>
<dbReference type="InterPro" id="IPR011650">
    <property type="entry name" value="Peptidase_M20_dimer"/>
</dbReference>
<sequence length="431" mass="45664">MASAVPFLEMNLPSMQGNSISQDRLLGRLDELATIGPIDGGGSCRLALTDADRDGRDLVVTWMKDLGLEVAIDGVGNIIGTWNVGTGSPVMTGSHIDTVRTGGRFDGNLGVIAGLEVIETLMAAGLTPARPLSVGVFTNEEGARFQPDMLGSLVYVGGLPLESVLDTIAIDGAVLGDELQRIGYAGSAPCPSAAPHAFVELHIEQGPRLEAEGIQIGAVTGVQGISWQEVTIAGQSNHAGTTPMSLRHDPAYIAAEIAVYLRQIANEYGGNQVCTVGKIDLHPNLINVVPKSATLTLDVRNTDEKILCEVESKITQKIAQLATAEGVSISSRVLARFEPVEFDDQVTGLIEDLANHHNRSVMRMPSGAGHDAQMLARVCPSSMIFTPSVQGISHNTAEFTHTDDLVAGTNILMDTMWALAHLDFTPQTGMK</sequence>
<dbReference type="NCBIfam" id="TIGR01879">
    <property type="entry name" value="hydantase"/>
    <property type="match status" value="1"/>
</dbReference>
<evidence type="ECO:0000256" key="1">
    <source>
        <dbReference type="ARBA" id="ARBA00022801"/>
    </source>
</evidence>
<keyword evidence="1" id="KW-0378">Hydrolase</keyword>
<dbReference type="InterPro" id="IPR036264">
    <property type="entry name" value="Bact_exopeptidase_dim_dom"/>
</dbReference>
<dbReference type="EMBL" id="CAEZYH010000005">
    <property type="protein sequence ID" value="CAB4708800.1"/>
    <property type="molecule type" value="Genomic_DNA"/>
</dbReference>
<dbReference type="Gene3D" id="3.30.70.360">
    <property type="match status" value="1"/>
</dbReference>
<dbReference type="EMBL" id="CAFBPS010000054">
    <property type="protein sequence ID" value="CAB5029697.1"/>
    <property type="molecule type" value="Genomic_DNA"/>
</dbReference>
<evidence type="ECO:0000313" key="4">
    <source>
        <dbReference type="EMBL" id="CAB4856554.1"/>
    </source>
</evidence>
<dbReference type="PIRSF" id="PIRSF001235">
    <property type="entry name" value="Amidase_carbamoylase"/>
    <property type="match status" value="1"/>
</dbReference>
<dbReference type="CDD" id="cd03884">
    <property type="entry name" value="M20_bAS"/>
    <property type="match status" value="1"/>
</dbReference>
<feature type="domain" description="Peptidase M20 dimerisation" evidence="2">
    <location>
        <begin position="221"/>
        <end position="321"/>
    </location>
</feature>
<dbReference type="EMBL" id="CAFBLJ010000005">
    <property type="protein sequence ID" value="CAB4856554.1"/>
    <property type="molecule type" value="Genomic_DNA"/>
</dbReference>
<evidence type="ECO:0000259" key="2">
    <source>
        <dbReference type="Pfam" id="PF07687"/>
    </source>
</evidence>
<dbReference type="InterPro" id="IPR010158">
    <property type="entry name" value="Amidase_Cbmase"/>
</dbReference>
<dbReference type="AlphaFoldDB" id="A0A6J7RLM2"/>
<dbReference type="PANTHER" id="PTHR32494:SF5">
    <property type="entry name" value="ALLANTOATE AMIDOHYDROLASE"/>
    <property type="match status" value="1"/>
</dbReference>
<dbReference type="Gene3D" id="3.40.630.10">
    <property type="entry name" value="Zn peptidases"/>
    <property type="match status" value="1"/>
</dbReference>
<evidence type="ECO:0000313" key="3">
    <source>
        <dbReference type="EMBL" id="CAB4708800.1"/>
    </source>
</evidence>
<dbReference type="SUPFAM" id="SSF53187">
    <property type="entry name" value="Zn-dependent exopeptidases"/>
    <property type="match status" value="1"/>
</dbReference>
<dbReference type="InterPro" id="IPR002933">
    <property type="entry name" value="Peptidase_M20"/>
</dbReference>
<proteinExistence type="predicted"/>
<reference evidence="5" key="1">
    <citation type="submission" date="2020-05" db="EMBL/GenBank/DDBJ databases">
        <authorList>
            <person name="Chiriac C."/>
            <person name="Salcher M."/>
            <person name="Ghai R."/>
            <person name="Kavagutti S V."/>
        </authorList>
    </citation>
    <scope>NUCLEOTIDE SEQUENCE</scope>
</reference>
<gene>
    <name evidence="3" type="ORF">UFOPK2658_00265</name>
    <name evidence="4" type="ORF">UFOPK3304_00197</name>
    <name evidence="5" type="ORF">UFOPK4134_00851</name>
</gene>
<dbReference type="Pfam" id="PF07687">
    <property type="entry name" value="M20_dimer"/>
    <property type="match status" value="1"/>
</dbReference>
<name>A0A6J7RLM2_9ZZZZ</name>
<accession>A0A6J7RLM2</accession>
<protein>
    <submittedName>
        <fullName evidence="5">Unannotated protein</fullName>
    </submittedName>
</protein>
<dbReference type="NCBIfam" id="NF006771">
    <property type="entry name" value="PRK09290.1-5"/>
    <property type="match status" value="1"/>
</dbReference>